<organism evidence="2 3">
    <name type="scientific">Nocardiopsis aegyptia</name>
    <dbReference type="NCBI Taxonomy" id="220378"/>
    <lineage>
        <taxon>Bacteria</taxon>
        <taxon>Bacillati</taxon>
        <taxon>Actinomycetota</taxon>
        <taxon>Actinomycetes</taxon>
        <taxon>Streptosporangiales</taxon>
        <taxon>Nocardiopsidaceae</taxon>
        <taxon>Nocardiopsis</taxon>
    </lineage>
</organism>
<evidence type="ECO:0000313" key="2">
    <source>
        <dbReference type="EMBL" id="NYJ38208.1"/>
    </source>
</evidence>
<dbReference type="AlphaFoldDB" id="A0A7Z0JD79"/>
<gene>
    <name evidence="2" type="ORF">HNR10_006089</name>
</gene>
<comment type="caution">
    <text evidence="2">The sequence shown here is derived from an EMBL/GenBank/DDBJ whole genome shotgun (WGS) entry which is preliminary data.</text>
</comment>
<accession>A0A7Z0JD79</accession>
<dbReference type="RefSeq" id="WP_179829377.1">
    <property type="nucleotide sequence ID" value="NZ_JACCFS010000001.1"/>
</dbReference>
<reference evidence="2 3" key="1">
    <citation type="submission" date="2020-07" db="EMBL/GenBank/DDBJ databases">
        <title>Sequencing the genomes of 1000 actinobacteria strains.</title>
        <authorList>
            <person name="Klenk H.-P."/>
        </authorList>
    </citation>
    <scope>NUCLEOTIDE SEQUENCE [LARGE SCALE GENOMIC DNA]</scope>
    <source>
        <strain evidence="2 3">DSM 44442</strain>
    </source>
</reference>
<evidence type="ECO:0000313" key="3">
    <source>
        <dbReference type="Proteomes" id="UP000572051"/>
    </source>
</evidence>
<evidence type="ECO:0000256" key="1">
    <source>
        <dbReference type="SAM" id="Phobius"/>
    </source>
</evidence>
<dbReference type="EMBL" id="JACCFS010000001">
    <property type="protein sequence ID" value="NYJ38208.1"/>
    <property type="molecule type" value="Genomic_DNA"/>
</dbReference>
<dbReference type="Proteomes" id="UP000572051">
    <property type="component" value="Unassembled WGS sequence"/>
</dbReference>
<proteinExistence type="predicted"/>
<protein>
    <recommendedName>
        <fullName evidence="4">DUF1795 domain-containing protein</fullName>
    </recommendedName>
</protein>
<keyword evidence="1" id="KW-0472">Membrane</keyword>
<name>A0A7Z0JD79_9ACTN</name>
<sequence>MVSPQNASDGRGRIPLIAGSATVAAFLAVGLVVYLLVPRALSVEYERYQGDRVTVDHPRGWAVEEEIEPHASWGAVHFLPPDGDEDFPETAMAVGWYSGPTHEDAGTEAVEAWNEAAAELGFEDWDQEELDPADYADVPGGWDAAMFEDTYTGLDNTAEMFGWQETERFSLALQIHVAESDGTMAYWIAWYGPQSERGSYERVVHETLESFTPRA</sequence>
<keyword evidence="1" id="KW-1133">Transmembrane helix</keyword>
<keyword evidence="3" id="KW-1185">Reference proteome</keyword>
<keyword evidence="1" id="KW-0812">Transmembrane</keyword>
<feature type="transmembrane region" description="Helical" evidence="1">
    <location>
        <begin position="14"/>
        <end position="37"/>
    </location>
</feature>
<evidence type="ECO:0008006" key="4">
    <source>
        <dbReference type="Google" id="ProtNLM"/>
    </source>
</evidence>